<proteinExistence type="predicted"/>
<evidence type="ECO:0000256" key="11">
    <source>
        <dbReference type="RuleBase" id="RU000682"/>
    </source>
</evidence>
<feature type="domain" description="Homeobox" evidence="14">
    <location>
        <begin position="277"/>
        <end position="337"/>
    </location>
</feature>
<dbReference type="Gene3D" id="1.10.10.60">
    <property type="entry name" value="Homeodomain-like"/>
    <property type="match status" value="1"/>
</dbReference>
<dbReference type="Pfam" id="PF00046">
    <property type="entry name" value="Homeodomain"/>
    <property type="match status" value="1"/>
</dbReference>
<evidence type="ECO:0000256" key="1">
    <source>
        <dbReference type="ARBA" id="ARBA00004123"/>
    </source>
</evidence>
<dbReference type="CDD" id="cd09369">
    <property type="entry name" value="LIM1_Lhx2_Lhx9"/>
    <property type="match status" value="1"/>
</dbReference>
<dbReference type="InterPro" id="IPR009057">
    <property type="entry name" value="Homeodomain-like_sf"/>
</dbReference>
<dbReference type="GO" id="GO:0000981">
    <property type="term" value="F:DNA-binding transcription factor activity, RNA polymerase II-specific"/>
    <property type="evidence" value="ECO:0007669"/>
    <property type="project" value="InterPro"/>
</dbReference>
<dbReference type="FunFam" id="2.10.110.10:FF:000177">
    <property type="entry name" value="LIM homeobox 9"/>
    <property type="match status" value="1"/>
</dbReference>
<evidence type="ECO:0000256" key="7">
    <source>
        <dbReference type="ARBA" id="ARBA00023155"/>
    </source>
</evidence>
<dbReference type="InterPro" id="IPR050453">
    <property type="entry name" value="LIM_Homeobox_TF"/>
</dbReference>
<name>A0AAV4NJV4_9ARAC</name>
<evidence type="ECO:0000256" key="2">
    <source>
        <dbReference type="ARBA" id="ARBA00022723"/>
    </source>
</evidence>
<dbReference type="InterPro" id="IPR017970">
    <property type="entry name" value="Homeobox_CS"/>
</dbReference>
<dbReference type="CDD" id="cd09377">
    <property type="entry name" value="LIM2_Lhx2_Lhx9"/>
    <property type="match status" value="1"/>
</dbReference>
<reference evidence="15 16" key="1">
    <citation type="submission" date="2021-06" db="EMBL/GenBank/DDBJ databases">
        <title>Caerostris darwini draft genome.</title>
        <authorList>
            <person name="Kono N."/>
            <person name="Arakawa K."/>
        </authorList>
    </citation>
    <scope>NUCLEOTIDE SEQUENCE [LARGE SCALE GENOMIC DNA]</scope>
</reference>
<evidence type="ECO:0000259" key="14">
    <source>
        <dbReference type="PROSITE" id="PS50071"/>
    </source>
</evidence>
<dbReference type="PROSITE" id="PS50071">
    <property type="entry name" value="HOMEOBOX_2"/>
    <property type="match status" value="1"/>
</dbReference>
<dbReference type="Gene3D" id="2.10.110.10">
    <property type="entry name" value="Cysteine Rich Protein"/>
    <property type="match status" value="2"/>
</dbReference>
<keyword evidence="3" id="KW-0677">Repeat</keyword>
<keyword evidence="2 10" id="KW-0479">Metal-binding</keyword>
<dbReference type="SMART" id="SM00389">
    <property type="entry name" value="HOX"/>
    <property type="match status" value="1"/>
</dbReference>
<dbReference type="PROSITE" id="PS00478">
    <property type="entry name" value="LIM_DOMAIN_1"/>
    <property type="match status" value="1"/>
</dbReference>
<evidence type="ECO:0000313" key="16">
    <source>
        <dbReference type="Proteomes" id="UP001054837"/>
    </source>
</evidence>
<dbReference type="AlphaFoldDB" id="A0AAV4NJV4"/>
<dbReference type="SUPFAM" id="SSF46689">
    <property type="entry name" value="Homeodomain-like"/>
    <property type="match status" value="1"/>
</dbReference>
<keyword evidence="6 9" id="KW-0238">DNA-binding</keyword>
<dbReference type="CDD" id="cd00086">
    <property type="entry name" value="homeodomain"/>
    <property type="match status" value="1"/>
</dbReference>
<dbReference type="GO" id="GO:0046872">
    <property type="term" value="F:metal ion binding"/>
    <property type="evidence" value="ECO:0007669"/>
    <property type="project" value="UniProtKB-KW"/>
</dbReference>
<feature type="domain" description="LIM zinc-binding" evidence="13">
    <location>
        <begin position="19"/>
        <end position="80"/>
    </location>
</feature>
<dbReference type="FunFam" id="2.10.110.10:FF:000033">
    <property type="entry name" value="LIM/homeobox protein Lhx9 isoform X2"/>
    <property type="match status" value="1"/>
</dbReference>
<keyword evidence="5 10" id="KW-0440">LIM domain</keyword>
<evidence type="ECO:0000256" key="6">
    <source>
        <dbReference type="ARBA" id="ARBA00023125"/>
    </source>
</evidence>
<dbReference type="PANTHER" id="PTHR24208:SF168">
    <property type="entry name" value="PROTEIN APTEROUS"/>
    <property type="match status" value="1"/>
</dbReference>
<feature type="compositionally biased region" description="Polar residues" evidence="12">
    <location>
        <begin position="250"/>
        <end position="260"/>
    </location>
</feature>
<keyword evidence="16" id="KW-1185">Reference proteome</keyword>
<keyword evidence="8 9" id="KW-0539">Nucleus</keyword>
<gene>
    <name evidence="15" type="primary">lhx9</name>
    <name evidence="15" type="ORF">CDAR_93971</name>
</gene>
<accession>A0AAV4NJV4</accession>
<dbReference type="GO" id="GO:0005634">
    <property type="term" value="C:nucleus"/>
    <property type="evidence" value="ECO:0007669"/>
    <property type="project" value="UniProtKB-SubCell"/>
</dbReference>
<dbReference type="PANTHER" id="PTHR24208">
    <property type="entry name" value="LIM/HOMEOBOX PROTEIN LHX"/>
    <property type="match status" value="1"/>
</dbReference>
<feature type="region of interest" description="Disordered" evidence="12">
    <location>
        <begin position="199"/>
        <end position="284"/>
    </location>
</feature>
<dbReference type="Pfam" id="PF00412">
    <property type="entry name" value="LIM"/>
    <property type="match status" value="2"/>
</dbReference>
<sequence length="396" mass="44867">MLVMCGGGTTPQVDKGMPVRCAGCGGSISDRYYLLAVDRQWHAACLTCCQCKVQLDTELTCFSRDGRIYCKEDYYRMFSVKRCNRCHLSISPNELVMRAREHVYHLHCFTCATCNKPLTKGDYFGLREDVIYCRAHYEMLLQYERPYVCAQQCLKEENSTGDVHPLCDKRGRCQNFEHLVPAHLQLPCGAELLPEFQPPRVNGREEPLRTAVVKAPGQKGRPRKQKGFLTSSLLIPHRGPSACSSEEPCSLSSGGHQSPLQLAGVGSDSSTSSEHLTRPKRMRTSFKHHQLRAMKSYFSINHNPDAKDLKQLSQKTGLSKRVLQVWFQNARAKWRRNLLRQQSQGPEIAQDCKPLSELASQPQFCDPFRLGSSLMDVQPTPITQEEQNIQTFTNLL</sequence>
<dbReference type="SUPFAM" id="SSF57716">
    <property type="entry name" value="Glucocorticoid receptor-like (DNA-binding domain)"/>
    <property type="match status" value="2"/>
</dbReference>
<evidence type="ECO:0000256" key="9">
    <source>
        <dbReference type="PROSITE-ProRule" id="PRU00108"/>
    </source>
</evidence>
<dbReference type="PROSITE" id="PS50023">
    <property type="entry name" value="LIM_DOMAIN_2"/>
    <property type="match status" value="2"/>
</dbReference>
<dbReference type="FunFam" id="1.10.10.60:FF:000027">
    <property type="entry name" value="LIM/homeobox protein Lhx9"/>
    <property type="match status" value="1"/>
</dbReference>
<evidence type="ECO:0000256" key="3">
    <source>
        <dbReference type="ARBA" id="ARBA00022737"/>
    </source>
</evidence>
<keyword evidence="4 10" id="KW-0862">Zinc</keyword>
<evidence type="ECO:0000313" key="15">
    <source>
        <dbReference type="EMBL" id="GIX85089.1"/>
    </source>
</evidence>
<feature type="DNA-binding region" description="Homeobox" evidence="9">
    <location>
        <begin position="279"/>
        <end position="338"/>
    </location>
</feature>
<evidence type="ECO:0000259" key="13">
    <source>
        <dbReference type="PROSITE" id="PS50023"/>
    </source>
</evidence>
<comment type="subcellular location">
    <subcellularLocation>
        <location evidence="1 9 11">Nucleus</location>
    </subcellularLocation>
</comment>
<dbReference type="Proteomes" id="UP001054837">
    <property type="component" value="Unassembled WGS sequence"/>
</dbReference>
<keyword evidence="7 9" id="KW-0371">Homeobox</keyword>
<feature type="domain" description="LIM zinc-binding" evidence="13">
    <location>
        <begin position="81"/>
        <end position="143"/>
    </location>
</feature>
<evidence type="ECO:0000256" key="10">
    <source>
        <dbReference type="PROSITE-ProRule" id="PRU00125"/>
    </source>
</evidence>
<dbReference type="GO" id="GO:0030182">
    <property type="term" value="P:neuron differentiation"/>
    <property type="evidence" value="ECO:0007669"/>
    <property type="project" value="TreeGrafter"/>
</dbReference>
<dbReference type="PROSITE" id="PS00027">
    <property type="entry name" value="HOMEOBOX_1"/>
    <property type="match status" value="1"/>
</dbReference>
<dbReference type="InterPro" id="IPR001781">
    <property type="entry name" value="Znf_LIM"/>
</dbReference>
<organism evidence="15 16">
    <name type="scientific">Caerostris darwini</name>
    <dbReference type="NCBI Taxonomy" id="1538125"/>
    <lineage>
        <taxon>Eukaryota</taxon>
        <taxon>Metazoa</taxon>
        <taxon>Ecdysozoa</taxon>
        <taxon>Arthropoda</taxon>
        <taxon>Chelicerata</taxon>
        <taxon>Arachnida</taxon>
        <taxon>Araneae</taxon>
        <taxon>Araneomorphae</taxon>
        <taxon>Entelegynae</taxon>
        <taxon>Araneoidea</taxon>
        <taxon>Araneidae</taxon>
        <taxon>Caerostris</taxon>
    </lineage>
</organism>
<comment type="caution">
    <text evidence="15">The sequence shown here is derived from an EMBL/GenBank/DDBJ whole genome shotgun (WGS) entry which is preliminary data.</text>
</comment>
<dbReference type="InterPro" id="IPR001356">
    <property type="entry name" value="HD"/>
</dbReference>
<dbReference type="SMART" id="SM00132">
    <property type="entry name" value="LIM"/>
    <property type="match status" value="2"/>
</dbReference>
<evidence type="ECO:0000256" key="5">
    <source>
        <dbReference type="ARBA" id="ARBA00023038"/>
    </source>
</evidence>
<dbReference type="EMBL" id="BPLQ01001757">
    <property type="protein sequence ID" value="GIX85089.1"/>
    <property type="molecule type" value="Genomic_DNA"/>
</dbReference>
<dbReference type="GO" id="GO:0000977">
    <property type="term" value="F:RNA polymerase II transcription regulatory region sequence-specific DNA binding"/>
    <property type="evidence" value="ECO:0007669"/>
    <property type="project" value="TreeGrafter"/>
</dbReference>
<evidence type="ECO:0000256" key="4">
    <source>
        <dbReference type="ARBA" id="ARBA00022833"/>
    </source>
</evidence>
<evidence type="ECO:0000256" key="12">
    <source>
        <dbReference type="SAM" id="MobiDB-lite"/>
    </source>
</evidence>
<protein>
    <submittedName>
        <fullName evidence="15">Uncharacterized protein</fullName>
    </submittedName>
</protein>
<evidence type="ECO:0000256" key="8">
    <source>
        <dbReference type="ARBA" id="ARBA00023242"/>
    </source>
</evidence>